<sequence length="83" mass="9179">MDGAALCVASSDETALIRFQHASHLSVQSLKEWAERLHNLAVYAFEADSGTGMYKHQIKQVVLKFCTDRAAYLHAANMHTESG</sequence>
<dbReference type="EMBL" id="BLXT01002845">
    <property type="protein sequence ID" value="GFN98327.1"/>
    <property type="molecule type" value="Genomic_DNA"/>
</dbReference>
<gene>
    <name evidence="1" type="ORF">PoB_002483300</name>
</gene>
<evidence type="ECO:0000313" key="2">
    <source>
        <dbReference type="Proteomes" id="UP000735302"/>
    </source>
</evidence>
<dbReference type="Proteomes" id="UP000735302">
    <property type="component" value="Unassembled WGS sequence"/>
</dbReference>
<protein>
    <recommendedName>
        <fullName evidence="3">PH domain-containing protein</fullName>
    </recommendedName>
</protein>
<comment type="caution">
    <text evidence="1">The sequence shown here is derived from an EMBL/GenBank/DDBJ whole genome shotgun (WGS) entry which is preliminary data.</text>
</comment>
<name>A0AAV3ZTZ0_9GAST</name>
<accession>A0AAV3ZTZ0</accession>
<evidence type="ECO:0008006" key="3">
    <source>
        <dbReference type="Google" id="ProtNLM"/>
    </source>
</evidence>
<keyword evidence="2" id="KW-1185">Reference proteome</keyword>
<evidence type="ECO:0000313" key="1">
    <source>
        <dbReference type="EMBL" id="GFN98327.1"/>
    </source>
</evidence>
<dbReference type="AlphaFoldDB" id="A0AAV3ZTZ0"/>
<reference evidence="1 2" key="1">
    <citation type="journal article" date="2021" name="Elife">
        <title>Chloroplast acquisition without the gene transfer in kleptoplastic sea slugs, Plakobranchus ocellatus.</title>
        <authorList>
            <person name="Maeda T."/>
            <person name="Takahashi S."/>
            <person name="Yoshida T."/>
            <person name="Shimamura S."/>
            <person name="Takaki Y."/>
            <person name="Nagai Y."/>
            <person name="Toyoda A."/>
            <person name="Suzuki Y."/>
            <person name="Arimoto A."/>
            <person name="Ishii H."/>
            <person name="Satoh N."/>
            <person name="Nishiyama T."/>
            <person name="Hasebe M."/>
            <person name="Maruyama T."/>
            <person name="Minagawa J."/>
            <person name="Obokata J."/>
            <person name="Shigenobu S."/>
        </authorList>
    </citation>
    <scope>NUCLEOTIDE SEQUENCE [LARGE SCALE GENOMIC DNA]</scope>
</reference>
<proteinExistence type="predicted"/>
<organism evidence="1 2">
    <name type="scientific">Plakobranchus ocellatus</name>
    <dbReference type="NCBI Taxonomy" id="259542"/>
    <lineage>
        <taxon>Eukaryota</taxon>
        <taxon>Metazoa</taxon>
        <taxon>Spiralia</taxon>
        <taxon>Lophotrochozoa</taxon>
        <taxon>Mollusca</taxon>
        <taxon>Gastropoda</taxon>
        <taxon>Heterobranchia</taxon>
        <taxon>Euthyneura</taxon>
        <taxon>Panpulmonata</taxon>
        <taxon>Sacoglossa</taxon>
        <taxon>Placobranchoidea</taxon>
        <taxon>Plakobranchidae</taxon>
        <taxon>Plakobranchus</taxon>
    </lineage>
</organism>